<dbReference type="Proteomes" id="UP001390339">
    <property type="component" value="Unassembled WGS sequence"/>
</dbReference>
<dbReference type="Pfam" id="PF10433">
    <property type="entry name" value="Beta-prop_RSE1_1st"/>
    <property type="match status" value="1"/>
</dbReference>
<protein>
    <submittedName>
        <fullName evidence="3">Thermotolerance protein</fullName>
    </submittedName>
</protein>
<evidence type="ECO:0000259" key="2">
    <source>
        <dbReference type="Pfam" id="PF23726"/>
    </source>
</evidence>
<proteinExistence type="predicted"/>
<evidence type="ECO:0000313" key="4">
    <source>
        <dbReference type="Proteomes" id="UP001390339"/>
    </source>
</evidence>
<keyword evidence="4" id="KW-1185">Reference proteome</keyword>
<dbReference type="InterPro" id="IPR018846">
    <property type="entry name" value="Beta-prop_RSE1/DDB1/CPSF1_1st"/>
</dbReference>
<dbReference type="PANTHER" id="PTHR10644">
    <property type="entry name" value="DNA REPAIR/RNA PROCESSING CPSF FAMILY"/>
    <property type="match status" value="1"/>
</dbReference>
<dbReference type="InterPro" id="IPR015943">
    <property type="entry name" value="WD40/YVTN_repeat-like_dom_sf"/>
</dbReference>
<evidence type="ECO:0000259" key="1">
    <source>
        <dbReference type="Pfam" id="PF10433"/>
    </source>
</evidence>
<reference evidence="3 4" key="1">
    <citation type="journal article" date="2024" name="IMA Fungus">
        <title>Apiospora arundinis, a panoply of carbohydrate-active enzymes and secondary metabolites.</title>
        <authorList>
            <person name="Sorensen T."/>
            <person name="Petersen C."/>
            <person name="Muurmann A.T."/>
            <person name="Christiansen J.V."/>
            <person name="Brundto M.L."/>
            <person name="Overgaard C.K."/>
            <person name="Boysen A.T."/>
            <person name="Wollenberg R.D."/>
            <person name="Larsen T.O."/>
            <person name="Sorensen J.L."/>
            <person name="Nielsen K.L."/>
            <person name="Sondergaard T.E."/>
        </authorList>
    </citation>
    <scope>NUCLEOTIDE SEQUENCE [LARGE SCALE GENOMIC DNA]</scope>
    <source>
        <strain evidence="3 4">AAU 773</strain>
    </source>
</reference>
<feature type="domain" description="RSE1/DDB1/CPSF1 second beta-propeller" evidence="2">
    <location>
        <begin position="550"/>
        <end position="819"/>
    </location>
</feature>
<name>A0ABR2IV49_9PEZI</name>
<dbReference type="InterPro" id="IPR058543">
    <property type="entry name" value="Beta-prop_RSE1/DDB1/CPSF1_2nd"/>
</dbReference>
<organism evidence="3 4">
    <name type="scientific">Apiospora arundinis</name>
    <dbReference type="NCBI Taxonomy" id="335852"/>
    <lineage>
        <taxon>Eukaryota</taxon>
        <taxon>Fungi</taxon>
        <taxon>Dikarya</taxon>
        <taxon>Ascomycota</taxon>
        <taxon>Pezizomycotina</taxon>
        <taxon>Sordariomycetes</taxon>
        <taxon>Xylariomycetidae</taxon>
        <taxon>Amphisphaeriales</taxon>
        <taxon>Apiosporaceae</taxon>
        <taxon>Apiospora</taxon>
    </lineage>
</organism>
<dbReference type="Pfam" id="PF23726">
    <property type="entry name" value="Beta-prop_RSE1_2nd"/>
    <property type="match status" value="1"/>
</dbReference>
<comment type="caution">
    <text evidence="3">The sequence shown here is derived from an EMBL/GenBank/DDBJ whole genome shotgun (WGS) entry which is preliminary data.</text>
</comment>
<dbReference type="EMBL" id="JAPCWZ010000004">
    <property type="protein sequence ID" value="KAK8868512.1"/>
    <property type="molecule type" value="Genomic_DNA"/>
</dbReference>
<dbReference type="Gene3D" id="2.130.10.10">
    <property type="entry name" value="YVTN repeat-like/Quinoprotein amine dehydrogenase"/>
    <property type="match status" value="2"/>
</dbReference>
<feature type="domain" description="RSE1/DDB1/CPSF1 first beta-propeller" evidence="1">
    <location>
        <begin position="56"/>
        <end position="455"/>
    </location>
</feature>
<dbReference type="InterPro" id="IPR050358">
    <property type="entry name" value="RSE1/DDB1/CFT1"/>
</dbReference>
<dbReference type="InterPro" id="IPR036322">
    <property type="entry name" value="WD40_repeat_dom_sf"/>
</dbReference>
<gene>
    <name evidence="3" type="ORF">PGQ11_007090</name>
</gene>
<accession>A0ABR2IV49</accession>
<evidence type="ECO:0000313" key="3">
    <source>
        <dbReference type="EMBL" id="KAK8868512.1"/>
    </source>
</evidence>
<dbReference type="SUPFAM" id="SSF50978">
    <property type="entry name" value="WD40 repeat-like"/>
    <property type="match status" value="1"/>
</dbReference>
<sequence>MALQHNVFEGGRWVTRPLDPLELFRETTAAKPKARPRPAEPPNYGILTRTIIDSPVIRWVLPVHLRSSRNHDVAFIGDNFIQICELGQDSQLHNVTRKTDFGSRIRNACVIGPPPNYFRDNNPRIKTEDDDVEMLDSTHAPGTARTPPGALPPQFIALVLERGALVFLYLKEESDGRLEFVSSCHEMPDKSLVHPGFHMVIDPSSRYLALGCAQSNFIVYELESMETLVTRHAQRYPLNPIKSFRSRAMNGVIHKLAFLYPASGNDDHIILMMIIIHKQAGRVAVYDWELGEDLTTVFREEKRGYHLEPRWQLPLLIVPLTVRSSLMIITEQHSAVLHGLPHGPPLFEPFTLGEHEESEYHFGNHQPLWTAWTRPYRLPAFLKNGDVIYLAREDGIITFLEIGFDSDLQTSTVMGSVDCNIDTAFGCVWDSLADVLVTGGDSGSGAVWNIEARERPKQIGTIPNWSPTVDIATTKSVISTKSKRRGNPDSQTAYQQDRIFACSGRGKSGSITEFRHGLEASIGLEMDYEIPVKHCWPVPLPDHEVDGGLHLLLSSPNRSDLLFISDDFTQAELTAQQDVPYDLSSSTLACSVTDGSAIQVTAGALTIVTPDDNTRHLAHEFAGGADASIAHAASKDRIVGLALNAGSLFSITTLTVDGLNVSQSPSFGVDGEVTCLALVKIAGSVVLIAGVWRPGGPVLALYPIEQMHNRLPAPVEVQIIASLRLETSDPDPDAGELMKIEAVTSIVTAQEQTDSTSLVLGTRSGDVFTMVLNPGDLPNATMRHDKFGLSAAEVLDLSNDGEPPSLFVCCNSELTVLRDFRRDPSPLFETKLRVLPTKSSDAAMATPTINSVARLPQNLTTRPFCAPVVMVSGTVIYIAELELQPKPVLRHFKLHRKPVKVLYSQRLNALMVVVCDEFECDRHSLLFIDADTGEDLSLPLNGYMEETDYISGLGDEDVVVRSIASWRYQRSGREWDYIVLATTLGSMGRLLVITSEVVDVDESGTSESHQSPSRKIRFWTKWRSKPYGAPIHSIATDPHGVFLCSGTEVHYEIIDMVDKKLKTSKVHELSSLAQWMEVVDGKLHVVTSTDSLEVLDYKSNPEDDTMVRLYSDDKAKLGSHCIETGDVQQAYDVQQITLFSDICCGLWGLWQPPGGVRPLQTVFLAELPMTIRRFARCRSRPQWQQYTRDLEYDRIRNSPDDADIIGLGIDGSMQHFVLLGMDAWRLLRFIHNLALQSPIICPFAEAVADIEWSDSEPRADSIKERQVDGDILQRCYDKHALEELMADPGAYYRFRELLTVMCEGCYVRDFSESTSSRRYFELGYAVLRYYLAPVF</sequence>